<protein>
    <submittedName>
        <fullName evidence="3">Recombinase family protein</fullName>
    </submittedName>
</protein>
<comment type="caution">
    <text evidence="3">The sequence shown here is derived from an EMBL/GenBank/DDBJ whole genome shotgun (WGS) entry which is preliminary data.</text>
</comment>
<dbReference type="Pfam" id="PF07508">
    <property type="entry name" value="Recombinase"/>
    <property type="match status" value="1"/>
</dbReference>
<dbReference type="RefSeq" id="WP_260104708.1">
    <property type="nucleotide sequence ID" value="NZ_JALXSQ010000059.1"/>
</dbReference>
<dbReference type="Gene3D" id="3.90.1750.20">
    <property type="entry name" value="Putative Large Serine Recombinase, Chain B, Domain 2"/>
    <property type="match status" value="1"/>
</dbReference>
<organism evidence="3 4">
    <name type="scientific">Pseudoclavibacter albus</name>
    <dbReference type="NCBI Taxonomy" id="272241"/>
    <lineage>
        <taxon>Bacteria</taxon>
        <taxon>Bacillati</taxon>
        <taxon>Actinomycetota</taxon>
        <taxon>Actinomycetes</taxon>
        <taxon>Micrococcales</taxon>
        <taxon>Microbacteriaceae</taxon>
        <taxon>Pseudoclavibacter</taxon>
    </lineage>
</organism>
<feature type="compositionally biased region" description="Polar residues" evidence="1">
    <location>
        <begin position="1"/>
        <end position="10"/>
    </location>
</feature>
<proteinExistence type="predicted"/>
<name>A0ABT2HZ57_9MICO</name>
<accession>A0ABT2HZ57</accession>
<dbReference type="Proteomes" id="UP001525379">
    <property type="component" value="Unassembled WGS sequence"/>
</dbReference>
<reference evidence="3 4" key="1">
    <citation type="submission" date="2022-04" db="EMBL/GenBank/DDBJ databases">
        <title>Human microbiome associated bacterial genomes.</title>
        <authorList>
            <person name="Sandstrom S."/>
            <person name="Salamzade R."/>
            <person name="Kalan L.R."/>
        </authorList>
    </citation>
    <scope>NUCLEOTIDE SEQUENCE [LARGE SCALE GENOMIC DNA]</scope>
    <source>
        <strain evidence="4">p3-SID1799</strain>
    </source>
</reference>
<evidence type="ECO:0000259" key="2">
    <source>
        <dbReference type="PROSITE" id="PS51737"/>
    </source>
</evidence>
<dbReference type="InterPro" id="IPR011109">
    <property type="entry name" value="DNA_bind_recombinase_dom"/>
</dbReference>
<feature type="region of interest" description="Disordered" evidence="1">
    <location>
        <begin position="1"/>
        <end position="29"/>
    </location>
</feature>
<gene>
    <name evidence="3" type="ORF">M3D15_09785</name>
</gene>
<feature type="domain" description="Recombinase" evidence="2">
    <location>
        <begin position="15"/>
        <end position="127"/>
    </location>
</feature>
<evidence type="ECO:0000313" key="3">
    <source>
        <dbReference type="EMBL" id="MCT2043612.1"/>
    </source>
</evidence>
<dbReference type="InterPro" id="IPR038109">
    <property type="entry name" value="DNA_bind_recomb_sf"/>
</dbReference>
<evidence type="ECO:0000256" key="1">
    <source>
        <dbReference type="SAM" id="MobiDB-lite"/>
    </source>
</evidence>
<sequence length="133" mass="15093">MKHPHQSASGLPQRPHHRRPRRESREIEIDPERADLVRFAFTAYATGDWSLSRLAKELTARGLTTRPTPSQPAKPVTTTGLHKILTNPYYQGTVTFRGVTYDGTHQPLVDAETWLRVQTNLDANNARGERPQK</sequence>
<dbReference type="EMBL" id="JALXSQ010000059">
    <property type="protein sequence ID" value="MCT2043612.1"/>
    <property type="molecule type" value="Genomic_DNA"/>
</dbReference>
<dbReference type="PROSITE" id="PS51737">
    <property type="entry name" value="RECOMBINASE_DNA_BIND"/>
    <property type="match status" value="1"/>
</dbReference>
<evidence type="ECO:0000313" key="4">
    <source>
        <dbReference type="Proteomes" id="UP001525379"/>
    </source>
</evidence>
<keyword evidence="4" id="KW-1185">Reference proteome</keyword>